<evidence type="ECO:0000256" key="2">
    <source>
        <dbReference type="SAM" id="Phobius"/>
    </source>
</evidence>
<proteinExistence type="predicted"/>
<feature type="transmembrane region" description="Helical" evidence="2">
    <location>
        <begin position="103"/>
        <end position="123"/>
    </location>
</feature>
<protein>
    <submittedName>
        <fullName evidence="3">Uncharacterized protein</fullName>
    </submittedName>
</protein>
<evidence type="ECO:0000313" key="3">
    <source>
        <dbReference type="EMBL" id="KAG2591952.1"/>
    </source>
</evidence>
<dbReference type="EMBL" id="CM029046">
    <property type="protein sequence ID" value="KAG2591952.1"/>
    <property type="molecule type" value="Genomic_DNA"/>
</dbReference>
<accession>A0A8T0RZ79</accession>
<comment type="caution">
    <text evidence="3">The sequence shown here is derived from an EMBL/GenBank/DDBJ whole genome shotgun (WGS) entry which is preliminary data.</text>
</comment>
<organism evidence="3 4">
    <name type="scientific">Panicum virgatum</name>
    <name type="common">Blackwell switchgrass</name>
    <dbReference type="NCBI Taxonomy" id="38727"/>
    <lineage>
        <taxon>Eukaryota</taxon>
        <taxon>Viridiplantae</taxon>
        <taxon>Streptophyta</taxon>
        <taxon>Embryophyta</taxon>
        <taxon>Tracheophyta</taxon>
        <taxon>Spermatophyta</taxon>
        <taxon>Magnoliopsida</taxon>
        <taxon>Liliopsida</taxon>
        <taxon>Poales</taxon>
        <taxon>Poaceae</taxon>
        <taxon>PACMAD clade</taxon>
        <taxon>Panicoideae</taxon>
        <taxon>Panicodae</taxon>
        <taxon>Paniceae</taxon>
        <taxon>Panicinae</taxon>
        <taxon>Panicum</taxon>
        <taxon>Panicum sect. Hiantes</taxon>
    </lineage>
</organism>
<keyword evidence="2" id="KW-1133">Transmembrane helix</keyword>
<feature type="region of interest" description="Disordered" evidence="1">
    <location>
        <begin position="1"/>
        <end position="35"/>
    </location>
</feature>
<name>A0A8T0RZ79_PANVG</name>
<evidence type="ECO:0000256" key="1">
    <source>
        <dbReference type="SAM" id="MobiDB-lite"/>
    </source>
</evidence>
<reference evidence="3" key="1">
    <citation type="submission" date="2020-05" db="EMBL/GenBank/DDBJ databases">
        <title>WGS assembly of Panicum virgatum.</title>
        <authorList>
            <person name="Lovell J.T."/>
            <person name="Jenkins J."/>
            <person name="Shu S."/>
            <person name="Juenger T.E."/>
            <person name="Schmutz J."/>
        </authorList>
    </citation>
    <scope>NUCLEOTIDE SEQUENCE</scope>
    <source>
        <strain evidence="3">AP13</strain>
    </source>
</reference>
<keyword evidence="4" id="KW-1185">Reference proteome</keyword>
<keyword evidence="2" id="KW-0472">Membrane</keyword>
<keyword evidence="2" id="KW-0812">Transmembrane</keyword>
<dbReference type="Proteomes" id="UP000823388">
    <property type="component" value="Chromosome 5N"/>
</dbReference>
<evidence type="ECO:0000313" key="4">
    <source>
        <dbReference type="Proteomes" id="UP000823388"/>
    </source>
</evidence>
<gene>
    <name evidence="3" type="ORF">PVAP13_5NG515500</name>
</gene>
<sequence>MGAPPGRARRAASSTTGASSTAVPHPANTSFPPKSWSSALDPWLSSTSRSTAYNGASTVEVVLLRRGTNPRRRLTRRRGCRRLASVGCYLQNVRLTDGSKRRVVHALISFTISLYLILLINIVKVGKNFCPNFFGTKLAKDLFERIYKYVVGYTYMLVKNNNYHRLAGSI</sequence>
<feature type="compositionally biased region" description="Low complexity" evidence="1">
    <location>
        <begin position="1"/>
        <end position="22"/>
    </location>
</feature>
<dbReference type="AlphaFoldDB" id="A0A8T0RZ79"/>